<dbReference type="EMBL" id="VXKC01000008">
    <property type="protein sequence ID" value="KAA8703613.1"/>
    <property type="molecule type" value="Genomic_DNA"/>
</dbReference>
<protein>
    <submittedName>
        <fullName evidence="2">Uncharacterized protein</fullName>
    </submittedName>
</protein>
<evidence type="ECO:0000256" key="1">
    <source>
        <dbReference type="SAM" id="Phobius"/>
    </source>
</evidence>
<proteinExistence type="predicted"/>
<dbReference type="Proteomes" id="UP000325203">
    <property type="component" value="Unassembled WGS sequence"/>
</dbReference>
<organism evidence="2 3">
    <name type="scientific">Lactococcus lactis subsp. hordniae</name>
    <dbReference type="NCBI Taxonomy" id="203404"/>
    <lineage>
        <taxon>Bacteria</taxon>
        <taxon>Bacillati</taxon>
        <taxon>Bacillota</taxon>
        <taxon>Bacilli</taxon>
        <taxon>Lactobacillales</taxon>
        <taxon>Streptococcaceae</taxon>
        <taxon>Lactococcus</taxon>
    </lineage>
</organism>
<evidence type="ECO:0000313" key="2">
    <source>
        <dbReference type="EMBL" id="KAA8703613.1"/>
    </source>
</evidence>
<keyword evidence="1" id="KW-0472">Membrane</keyword>
<keyword evidence="1" id="KW-0812">Transmembrane</keyword>
<name>A0A5M9Q4D9_LACLH</name>
<feature type="transmembrane region" description="Helical" evidence="1">
    <location>
        <begin position="31"/>
        <end position="51"/>
    </location>
</feature>
<evidence type="ECO:0000313" key="3">
    <source>
        <dbReference type="Proteomes" id="UP000325203"/>
    </source>
</evidence>
<feature type="transmembrane region" description="Helical" evidence="1">
    <location>
        <begin position="7"/>
        <end position="25"/>
    </location>
</feature>
<accession>A0A5M9Q4D9</accession>
<gene>
    <name evidence="2" type="ORF">F4V48_04585</name>
</gene>
<keyword evidence="1" id="KW-1133">Transmembrane helix</keyword>
<dbReference type="AlphaFoldDB" id="A0A5M9Q4D9"/>
<reference evidence="2 3" key="1">
    <citation type="submission" date="2019-09" db="EMBL/GenBank/DDBJ databases">
        <title>Draft genome sequence of various Type strains from the CCUG.</title>
        <authorList>
            <person name="Pineiro-Iglesias B."/>
            <person name="Tunovic T."/>
            <person name="Unosson C."/>
            <person name="Inganas E."/>
            <person name="Ohlen M."/>
            <person name="Cardew S."/>
            <person name="Jensie-Markopoulos S."/>
            <person name="Salva-Serra F."/>
            <person name="Jaen-Luchoro D."/>
            <person name="Karlsson R."/>
            <person name="Svensson-Stadler L."/>
            <person name="Chun J."/>
            <person name="Moore E."/>
        </authorList>
    </citation>
    <scope>NUCLEOTIDE SEQUENCE [LARGE SCALE GENOMIC DNA]</scope>
    <source>
        <strain evidence="2 3">CCUG 32210T</strain>
    </source>
</reference>
<comment type="caution">
    <text evidence="2">The sequence shown here is derived from an EMBL/GenBank/DDBJ whole genome shotgun (WGS) entry which is preliminary data.</text>
</comment>
<sequence>MYKAIKIFILIILIGLFVFPIYALVTNFKENATQGFAELAFLIIFELVLFLKIKNGQSE</sequence>